<comment type="catalytic activity">
    <reaction evidence="7">
        <text>adenosine(1518)/adenosine(1519) in 16S rRNA + 4 S-adenosyl-L-methionine = N(6)-dimethyladenosine(1518)/N(6)-dimethyladenosine(1519) in 16S rRNA + 4 S-adenosyl-L-homocysteine + 4 H(+)</text>
        <dbReference type="Rhea" id="RHEA:19609"/>
        <dbReference type="Rhea" id="RHEA-COMP:10232"/>
        <dbReference type="Rhea" id="RHEA-COMP:10233"/>
        <dbReference type="ChEBI" id="CHEBI:15378"/>
        <dbReference type="ChEBI" id="CHEBI:57856"/>
        <dbReference type="ChEBI" id="CHEBI:59789"/>
        <dbReference type="ChEBI" id="CHEBI:74411"/>
        <dbReference type="ChEBI" id="CHEBI:74493"/>
        <dbReference type="EC" id="2.1.1.182"/>
    </reaction>
</comment>
<comment type="function">
    <text evidence="7">Specifically dimethylates two adjacent adenosines (A1518 and A1519) in the loop of a conserved hairpin near the 3'-end of 16S rRNA in the 30S particle. May play a critical role in biogenesis of 30S subunits.</text>
</comment>
<keyword evidence="11" id="KW-1185">Reference proteome</keyword>
<dbReference type="Pfam" id="PF00398">
    <property type="entry name" value="RrnaAD"/>
    <property type="match status" value="1"/>
</dbReference>
<keyword evidence="3 7" id="KW-0489">Methyltransferase</keyword>
<evidence type="ECO:0000256" key="6">
    <source>
        <dbReference type="ARBA" id="ARBA00022884"/>
    </source>
</evidence>
<feature type="binding site" evidence="7 8">
    <location>
        <position position="102"/>
    </location>
    <ligand>
        <name>S-adenosyl-L-methionine</name>
        <dbReference type="ChEBI" id="CHEBI:59789"/>
    </ligand>
</feature>
<name>A0AAE3EHE2_9SPIR</name>
<evidence type="ECO:0000313" key="10">
    <source>
        <dbReference type="EMBL" id="MCD1654677.1"/>
    </source>
</evidence>
<dbReference type="InterPro" id="IPR029063">
    <property type="entry name" value="SAM-dependent_MTases_sf"/>
</dbReference>
<comment type="subcellular location">
    <subcellularLocation>
        <location evidence="7">Cytoplasm</location>
    </subcellularLocation>
</comment>
<dbReference type="PROSITE" id="PS51689">
    <property type="entry name" value="SAM_RNA_A_N6_MT"/>
    <property type="match status" value="1"/>
</dbReference>
<dbReference type="EC" id="2.1.1.182" evidence="7"/>
<dbReference type="SMART" id="SM00650">
    <property type="entry name" value="rADc"/>
    <property type="match status" value="1"/>
</dbReference>
<feature type="binding site" evidence="7 8">
    <location>
        <position position="8"/>
    </location>
    <ligand>
        <name>S-adenosyl-L-methionine</name>
        <dbReference type="ChEBI" id="CHEBI:59789"/>
    </ligand>
</feature>
<keyword evidence="2 7" id="KW-0698">rRNA processing</keyword>
<dbReference type="PANTHER" id="PTHR11727">
    <property type="entry name" value="DIMETHYLADENOSINE TRANSFERASE"/>
    <property type="match status" value="1"/>
</dbReference>
<dbReference type="Gene3D" id="3.40.50.150">
    <property type="entry name" value="Vaccinia Virus protein VP39"/>
    <property type="match status" value="1"/>
</dbReference>
<dbReference type="NCBIfam" id="TIGR00755">
    <property type="entry name" value="ksgA"/>
    <property type="match status" value="1"/>
</dbReference>
<dbReference type="GO" id="GO:0005829">
    <property type="term" value="C:cytosol"/>
    <property type="evidence" value="ECO:0007669"/>
    <property type="project" value="TreeGrafter"/>
</dbReference>
<evidence type="ECO:0000256" key="1">
    <source>
        <dbReference type="ARBA" id="ARBA00022490"/>
    </source>
</evidence>
<keyword evidence="5 7" id="KW-0949">S-adenosyl-L-methionine</keyword>
<dbReference type="PANTHER" id="PTHR11727:SF7">
    <property type="entry name" value="DIMETHYLADENOSINE TRANSFERASE-RELATED"/>
    <property type="match status" value="1"/>
</dbReference>
<feature type="binding site" evidence="7 8">
    <location>
        <position position="56"/>
    </location>
    <ligand>
        <name>S-adenosyl-L-methionine</name>
        <dbReference type="ChEBI" id="CHEBI:59789"/>
    </ligand>
</feature>
<comment type="similarity">
    <text evidence="7">Belongs to the class I-like SAM-binding methyltransferase superfamily. rRNA adenine N(6)-methyltransferase family. RsmA subfamily.</text>
</comment>
<keyword evidence="6 7" id="KW-0694">RNA-binding</keyword>
<dbReference type="InterPro" id="IPR020596">
    <property type="entry name" value="rRNA_Ade_Mease_Trfase_CS"/>
</dbReference>
<comment type="caution">
    <text evidence="10">The sequence shown here is derived from an EMBL/GenBank/DDBJ whole genome shotgun (WGS) entry which is preliminary data.</text>
</comment>
<evidence type="ECO:0000256" key="2">
    <source>
        <dbReference type="ARBA" id="ARBA00022552"/>
    </source>
</evidence>
<evidence type="ECO:0000313" key="11">
    <source>
        <dbReference type="Proteomes" id="UP001198163"/>
    </source>
</evidence>
<dbReference type="Gene3D" id="1.10.8.100">
    <property type="entry name" value="Ribosomal RNA adenine dimethylase-like, domain 2"/>
    <property type="match status" value="1"/>
</dbReference>
<dbReference type="EMBL" id="JAINWA010000003">
    <property type="protein sequence ID" value="MCD1654677.1"/>
    <property type="molecule type" value="Genomic_DNA"/>
</dbReference>
<evidence type="ECO:0000256" key="3">
    <source>
        <dbReference type="ARBA" id="ARBA00022603"/>
    </source>
</evidence>
<dbReference type="GO" id="GO:0003723">
    <property type="term" value="F:RNA binding"/>
    <property type="evidence" value="ECO:0007669"/>
    <property type="project" value="UniProtKB-UniRule"/>
</dbReference>
<dbReference type="PROSITE" id="PS01131">
    <property type="entry name" value="RRNA_A_DIMETH"/>
    <property type="match status" value="1"/>
</dbReference>
<dbReference type="AlphaFoldDB" id="A0AAE3EHE2"/>
<sequence>MQKKFGQNFLVNRSSRTRLVDALGIEKGSTVWEVGPGLGSMTHEILERGAELTAFEIDRGFAAVLRDIFSEYPNFSLIEGDVLKTWEKEFTRAGTPQCLFGNLPYNIAAVILGDFISAGIRFERIVVTVQKEVALRMAAKPDSEDYSSFSVLCQWGYDVKPLMDLAGGSFWPQPNVTSRAVVLAKRSDWPRCSSPKVFMSLLRGLFSSRRKTLRNNFTAWMALRSEFTGFSKEFPEQILIEAGIDPSARAETLKVDDFLRLSDTVVSKWA</sequence>
<dbReference type="InterPro" id="IPR020598">
    <property type="entry name" value="rRNA_Ade_methylase_Trfase_N"/>
</dbReference>
<reference evidence="10" key="1">
    <citation type="submission" date="2021-08" db="EMBL/GenBank/DDBJ databases">
        <title>Comparative analyses of Brucepasteria parasyntrophica and Teretinema zuelzerae.</title>
        <authorList>
            <person name="Song Y."/>
            <person name="Brune A."/>
        </authorList>
    </citation>
    <scope>NUCLEOTIDE SEQUENCE</scope>
    <source>
        <strain evidence="10">DSM 1903</strain>
    </source>
</reference>
<feature type="binding site" evidence="7 8">
    <location>
        <position position="10"/>
    </location>
    <ligand>
        <name>S-adenosyl-L-methionine</name>
        <dbReference type="ChEBI" id="CHEBI:59789"/>
    </ligand>
</feature>
<evidence type="ECO:0000256" key="4">
    <source>
        <dbReference type="ARBA" id="ARBA00022679"/>
    </source>
</evidence>
<evidence type="ECO:0000256" key="7">
    <source>
        <dbReference type="HAMAP-Rule" id="MF_00607"/>
    </source>
</evidence>
<feature type="domain" description="Ribosomal RNA adenine methylase transferase N-terminal" evidence="9">
    <location>
        <begin position="15"/>
        <end position="187"/>
    </location>
</feature>
<dbReference type="InterPro" id="IPR001737">
    <property type="entry name" value="KsgA/Erm"/>
</dbReference>
<keyword evidence="1 7" id="KW-0963">Cytoplasm</keyword>
<evidence type="ECO:0000256" key="5">
    <source>
        <dbReference type="ARBA" id="ARBA00022691"/>
    </source>
</evidence>
<feature type="binding site" evidence="7 8">
    <location>
        <position position="35"/>
    </location>
    <ligand>
        <name>S-adenosyl-L-methionine</name>
        <dbReference type="ChEBI" id="CHEBI:59789"/>
    </ligand>
</feature>
<dbReference type="HAMAP" id="MF_00607">
    <property type="entry name" value="16SrRNA_methyltr_A"/>
    <property type="match status" value="1"/>
</dbReference>
<accession>A0AAE3EHE2</accession>
<dbReference type="SUPFAM" id="SSF53335">
    <property type="entry name" value="S-adenosyl-L-methionine-dependent methyltransferases"/>
    <property type="match status" value="1"/>
</dbReference>
<proteinExistence type="inferred from homology"/>
<dbReference type="GO" id="GO:0052908">
    <property type="term" value="F:16S rRNA (adenine(1518)-N(6)/adenine(1519)-N(6))-dimethyltransferase activity"/>
    <property type="evidence" value="ECO:0007669"/>
    <property type="project" value="UniProtKB-EC"/>
</dbReference>
<feature type="binding site" evidence="7 8">
    <location>
        <position position="81"/>
    </location>
    <ligand>
        <name>S-adenosyl-L-methionine</name>
        <dbReference type="ChEBI" id="CHEBI:59789"/>
    </ligand>
</feature>
<dbReference type="Proteomes" id="UP001198163">
    <property type="component" value="Unassembled WGS sequence"/>
</dbReference>
<evidence type="ECO:0000256" key="8">
    <source>
        <dbReference type="PROSITE-ProRule" id="PRU01026"/>
    </source>
</evidence>
<organism evidence="10 11">
    <name type="scientific">Teretinema zuelzerae</name>
    <dbReference type="NCBI Taxonomy" id="156"/>
    <lineage>
        <taxon>Bacteria</taxon>
        <taxon>Pseudomonadati</taxon>
        <taxon>Spirochaetota</taxon>
        <taxon>Spirochaetia</taxon>
        <taxon>Spirochaetales</taxon>
        <taxon>Treponemataceae</taxon>
        <taxon>Teretinema</taxon>
    </lineage>
</organism>
<keyword evidence="4 7" id="KW-0808">Transferase</keyword>
<dbReference type="InterPro" id="IPR011530">
    <property type="entry name" value="rRNA_adenine_dimethylase"/>
</dbReference>
<dbReference type="InterPro" id="IPR023165">
    <property type="entry name" value="rRNA_Ade_diMease-like_C"/>
</dbReference>
<protein>
    <recommendedName>
        <fullName evidence="7">Ribosomal RNA small subunit methyltransferase A</fullName>
        <ecNumber evidence="7">2.1.1.182</ecNumber>
    </recommendedName>
    <alternativeName>
        <fullName evidence="7">16S rRNA (adenine(1518)-N(6)/adenine(1519)-N(6))-dimethyltransferase</fullName>
    </alternativeName>
    <alternativeName>
        <fullName evidence="7">16S rRNA dimethyladenosine transferase</fullName>
    </alternativeName>
    <alternativeName>
        <fullName evidence="7">16S rRNA dimethylase</fullName>
    </alternativeName>
    <alternativeName>
        <fullName evidence="7">S-adenosylmethionine-6-N', N'-adenosyl(rRNA) dimethyltransferase</fullName>
    </alternativeName>
</protein>
<gene>
    <name evidence="7 10" type="primary">rsmA</name>
    <name evidence="7" type="synonym">ksgA</name>
    <name evidence="10" type="ORF">K7J14_08160</name>
</gene>
<evidence type="ECO:0000259" key="9">
    <source>
        <dbReference type="SMART" id="SM00650"/>
    </source>
</evidence>